<proteinExistence type="predicted"/>
<gene>
    <name evidence="2" type="ORF">BD310DRAFT_928883</name>
</gene>
<sequence>MANGGGDLRTWAVIGLAVFRVRQMVDRDTLEAPMCDVSVVILTHYENEAEERRPDSEGTGMPRGDL</sequence>
<dbReference type="EMBL" id="ML145135">
    <property type="protein sequence ID" value="TBU57556.1"/>
    <property type="molecule type" value="Genomic_DNA"/>
</dbReference>
<organism evidence="2 3">
    <name type="scientific">Dichomitus squalens</name>
    <dbReference type="NCBI Taxonomy" id="114155"/>
    <lineage>
        <taxon>Eukaryota</taxon>
        <taxon>Fungi</taxon>
        <taxon>Dikarya</taxon>
        <taxon>Basidiomycota</taxon>
        <taxon>Agaricomycotina</taxon>
        <taxon>Agaricomycetes</taxon>
        <taxon>Polyporales</taxon>
        <taxon>Polyporaceae</taxon>
        <taxon>Dichomitus</taxon>
    </lineage>
</organism>
<name>A0A4Q9NUQ2_9APHY</name>
<feature type="compositionally biased region" description="Basic and acidic residues" evidence="1">
    <location>
        <begin position="46"/>
        <end position="56"/>
    </location>
</feature>
<accession>A0A4Q9NUQ2</accession>
<reference evidence="2 3" key="1">
    <citation type="submission" date="2019-01" db="EMBL/GenBank/DDBJ databases">
        <title>Draft genome sequences of three monokaryotic isolates of the white-rot basidiomycete fungus Dichomitus squalens.</title>
        <authorList>
            <consortium name="DOE Joint Genome Institute"/>
            <person name="Lopez S.C."/>
            <person name="Andreopoulos B."/>
            <person name="Pangilinan J."/>
            <person name="Lipzen A."/>
            <person name="Riley R."/>
            <person name="Ahrendt S."/>
            <person name="Ng V."/>
            <person name="Barry K."/>
            <person name="Daum C."/>
            <person name="Grigoriev I.V."/>
            <person name="Hilden K.S."/>
            <person name="Makela M.R."/>
            <person name="de Vries R.P."/>
        </authorList>
    </citation>
    <scope>NUCLEOTIDE SEQUENCE [LARGE SCALE GENOMIC DNA]</scope>
    <source>
        <strain evidence="2 3">CBS 464.89</strain>
    </source>
</reference>
<dbReference type="AlphaFoldDB" id="A0A4Q9NUQ2"/>
<evidence type="ECO:0000313" key="2">
    <source>
        <dbReference type="EMBL" id="TBU57556.1"/>
    </source>
</evidence>
<protein>
    <submittedName>
        <fullName evidence="2">Uncharacterized protein</fullName>
    </submittedName>
</protein>
<feature type="region of interest" description="Disordered" evidence="1">
    <location>
        <begin position="46"/>
        <end position="66"/>
    </location>
</feature>
<keyword evidence="3" id="KW-1185">Reference proteome</keyword>
<evidence type="ECO:0000313" key="3">
    <source>
        <dbReference type="Proteomes" id="UP000292082"/>
    </source>
</evidence>
<dbReference type="Proteomes" id="UP000292082">
    <property type="component" value="Unassembled WGS sequence"/>
</dbReference>
<evidence type="ECO:0000256" key="1">
    <source>
        <dbReference type="SAM" id="MobiDB-lite"/>
    </source>
</evidence>